<dbReference type="InterPro" id="IPR029058">
    <property type="entry name" value="AB_hydrolase_fold"/>
</dbReference>
<reference evidence="2 3" key="1">
    <citation type="journal article" date="2020" name="Microbiol. Res.">
        <title>Flavobacterium pokkalii sp. nov., a novel plant growth promoting native rhizobacteria isolated from pokkali rice grown in coastal saline affected agricultural regions of southern India, Kerala.</title>
        <authorList>
            <person name="Menon R.R."/>
            <person name="Kumari S."/>
            <person name="Viver T."/>
            <person name="Rameshkumar N."/>
        </authorList>
    </citation>
    <scope>NUCLEOTIDE SEQUENCE [LARGE SCALE GENOMIC DNA]</scope>
    <source>
        <strain evidence="2 3">L1I52</strain>
    </source>
</reference>
<sequence length="265" mass="30037">MKIKRKNIFTSIGKIAVYIKEKPLNETPIIFLHGLYFDHKLWKHYIYSITDRTVIAIDMPLHGKSQEDIKNGWNLEDCAQMLVDILNNLEIPKAIAVGHSWGSMSILRAASLYPERFASIGLCNMPFQAASAKQKILQHLQHSLLLFRNFYSKQAAKVLFAKNSLRKNPLLFYHLKRPMALLSNQQIREIDQTVILDPTDTSDLIQNLKVKAYAINGKDDFVPASIFLETIIVNGGHVSPLESPNEVSNLISKLIKYGTLELIPA</sequence>
<feature type="domain" description="AB hydrolase-1" evidence="1">
    <location>
        <begin position="28"/>
        <end position="169"/>
    </location>
</feature>
<dbReference type="Gene3D" id="3.40.50.1820">
    <property type="entry name" value="alpha/beta hydrolase"/>
    <property type="match status" value="1"/>
</dbReference>
<evidence type="ECO:0000313" key="2">
    <source>
        <dbReference type="EMBL" id="MBD0726208.1"/>
    </source>
</evidence>
<name>A0ABR7UU89_9FLAO</name>
<dbReference type="Pfam" id="PF00561">
    <property type="entry name" value="Abhydrolase_1"/>
    <property type="match status" value="1"/>
</dbReference>
<evidence type="ECO:0000313" key="3">
    <source>
        <dbReference type="Proteomes" id="UP000661715"/>
    </source>
</evidence>
<dbReference type="SUPFAM" id="SSF53474">
    <property type="entry name" value="alpha/beta-Hydrolases"/>
    <property type="match status" value="1"/>
</dbReference>
<dbReference type="InterPro" id="IPR000073">
    <property type="entry name" value="AB_hydrolase_1"/>
</dbReference>
<dbReference type="InterPro" id="IPR050266">
    <property type="entry name" value="AB_hydrolase_sf"/>
</dbReference>
<gene>
    <name evidence="2" type="ORF">B6A10_13590</name>
</gene>
<organism evidence="2 3">
    <name type="scientific">Flavobacterium pokkalii</name>
    <dbReference type="NCBI Taxonomy" id="1940408"/>
    <lineage>
        <taxon>Bacteria</taxon>
        <taxon>Pseudomonadati</taxon>
        <taxon>Bacteroidota</taxon>
        <taxon>Flavobacteriia</taxon>
        <taxon>Flavobacteriales</taxon>
        <taxon>Flavobacteriaceae</taxon>
        <taxon>Flavobacterium</taxon>
    </lineage>
</organism>
<dbReference type="Proteomes" id="UP000661715">
    <property type="component" value="Unassembled WGS sequence"/>
</dbReference>
<keyword evidence="3" id="KW-1185">Reference proteome</keyword>
<dbReference type="PANTHER" id="PTHR43798">
    <property type="entry name" value="MONOACYLGLYCEROL LIPASE"/>
    <property type="match status" value="1"/>
</dbReference>
<accession>A0ABR7UU89</accession>
<evidence type="ECO:0000259" key="1">
    <source>
        <dbReference type="Pfam" id="PF00561"/>
    </source>
</evidence>
<comment type="caution">
    <text evidence="2">The sequence shown here is derived from an EMBL/GenBank/DDBJ whole genome shotgun (WGS) entry which is preliminary data.</text>
</comment>
<dbReference type="EMBL" id="NASZ01000023">
    <property type="protein sequence ID" value="MBD0726208.1"/>
    <property type="molecule type" value="Genomic_DNA"/>
</dbReference>
<proteinExistence type="predicted"/>
<protein>
    <recommendedName>
        <fullName evidence="1">AB hydrolase-1 domain-containing protein</fullName>
    </recommendedName>
</protein>
<dbReference type="RefSeq" id="WP_188221293.1">
    <property type="nucleotide sequence ID" value="NZ_NASZ01000023.1"/>
</dbReference>